<dbReference type="AlphaFoldDB" id="A0A239BDP3"/>
<proteinExistence type="predicted"/>
<keyword evidence="2" id="KW-1185">Reference proteome</keyword>
<dbReference type="SUPFAM" id="SSF111331">
    <property type="entry name" value="NAD kinase/diacylglycerol kinase-like"/>
    <property type="match status" value="1"/>
</dbReference>
<gene>
    <name evidence="1" type="ORF">SAMN05216252_102544</name>
</gene>
<dbReference type="InterPro" id="IPR016064">
    <property type="entry name" value="NAD/diacylglycerol_kinase_sf"/>
</dbReference>
<name>A0A239BDP3_9ACTN</name>
<dbReference type="Proteomes" id="UP000198280">
    <property type="component" value="Unassembled WGS sequence"/>
</dbReference>
<evidence type="ECO:0000313" key="1">
    <source>
        <dbReference type="EMBL" id="SNS05518.1"/>
    </source>
</evidence>
<reference evidence="1 2" key="1">
    <citation type="submission" date="2017-06" db="EMBL/GenBank/DDBJ databases">
        <authorList>
            <person name="Kim H.J."/>
            <person name="Triplett B.A."/>
        </authorList>
    </citation>
    <scope>NUCLEOTIDE SEQUENCE [LARGE SCALE GENOMIC DNA]</scope>
    <source>
        <strain evidence="1 2">CGMCC 4.1858</strain>
    </source>
</reference>
<organism evidence="1 2">
    <name type="scientific">Actinacidiphila glaucinigra</name>
    <dbReference type="NCBI Taxonomy" id="235986"/>
    <lineage>
        <taxon>Bacteria</taxon>
        <taxon>Bacillati</taxon>
        <taxon>Actinomycetota</taxon>
        <taxon>Actinomycetes</taxon>
        <taxon>Kitasatosporales</taxon>
        <taxon>Streptomycetaceae</taxon>
        <taxon>Actinacidiphila</taxon>
    </lineage>
</organism>
<protein>
    <recommendedName>
        <fullName evidence="3">Diacylglycerol kinase</fullName>
    </recommendedName>
</protein>
<dbReference type="Gene3D" id="3.40.50.10330">
    <property type="entry name" value="Probable inorganic polyphosphate/atp-NAD kinase, domain 1"/>
    <property type="match status" value="1"/>
</dbReference>
<accession>A0A239BDP3</accession>
<evidence type="ECO:0008006" key="3">
    <source>
        <dbReference type="Google" id="ProtNLM"/>
    </source>
</evidence>
<dbReference type="InterPro" id="IPR017438">
    <property type="entry name" value="ATP-NAD_kinase_N"/>
</dbReference>
<evidence type="ECO:0000313" key="2">
    <source>
        <dbReference type="Proteomes" id="UP000198280"/>
    </source>
</evidence>
<sequence>MSAQRPSGQPLLVVIDPAARVMDGESVRIAKDVLCGGAPSVKIALPESEEEAVRVLEHRGRRRPVVVGDDAALLRTVRTLHSARGLGEAVVGLVPVGRRTGLARALGVPGGAVSAARAVLDGAERELDLLLDDSGGIVLGALRIGSATPAWWTPVERRARSLARTLSLNGHSPHLGLGMRGGHRLRIEADGVVLADLDDCVEEVSVSTAVPGVAEVLVRREGVAPAGPVHARSVTVSGRDFRYTADTAPAGPVRRRTWTVVPSAWRLTVPRSAY</sequence>
<dbReference type="EMBL" id="FZOF01000002">
    <property type="protein sequence ID" value="SNS05518.1"/>
    <property type="molecule type" value="Genomic_DNA"/>
</dbReference>